<evidence type="ECO:0000313" key="2">
    <source>
        <dbReference type="EMBL" id="GAC73712.1"/>
    </source>
</evidence>
<dbReference type="OrthoDB" id="2554395at2759"/>
<dbReference type="Proteomes" id="UP000011976">
    <property type="component" value="Unassembled WGS sequence"/>
</dbReference>
<proteinExistence type="predicted"/>
<accession>M9MES0</accession>
<name>M9MES0_PSEA3</name>
<feature type="region of interest" description="Disordered" evidence="1">
    <location>
        <begin position="314"/>
        <end position="333"/>
    </location>
</feature>
<feature type="region of interest" description="Disordered" evidence="1">
    <location>
        <begin position="46"/>
        <end position="71"/>
    </location>
</feature>
<evidence type="ECO:0000313" key="3">
    <source>
        <dbReference type="Proteomes" id="UP000011976"/>
    </source>
</evidence>
<dbReference type="AlphaFoldDB" id="M9MES0"/>
<dbReference type="SUPFAM" id="SSF52047">
    <property type="entry name" value="RNI-like"/>
    <property type="match status" value="1"/>
</dbReference>
<sequence>MASPPAQPTVADAVRLMDALRTPSGTALRITHKITPAATGCCNHSTAATSAASGPGGTTRQSTRPTGSGRVPNLPAEIIFQIGTHLAPSRTQTTSSLSCAHTDALPCTSTAGVGLSALLGLASASRSFHNTLVPLIWHTLTIRTPQTLPRLSSLLAAYDTMSLRSRLGEEGGLRHPLGHIRSIVVALPDKYAELEQTYLLALLRAMDLPRTRQVEHLAWSAECAPSPALWPLLAKSLRSLEVDGRMFYQGHSGWASLEGLEVLRMTGYDSTLLPKGAVEVIRARADSTLQDGVSEVPKEQVLQRVPRRTAQHLYLDASPTDDPAPAPGPVSTGMSRLRHLSLSSSKTSLLHQASLISAGCFVGLTCLDLYAVTPEPPLSLAILSAAATLTHLRLVLDISGAFGHFDALWTTLNAQLPQLLVLEIDPMPQQNTAPSFGGFVESCPRLRRINGRSLDAFPPCFGDFDPSHPSGALPY</sequence>
<evidence type="ECO:0000256" key="1">
    <source>
        <dbReference type="SAM" id="MobiDB-lite"/>
    </source>
</evidence>
<organism evidence="2 3">
    <name type="scientific">Pseudozyma antarctica (strain T-34)</name>
    <name type="common">Yeast</name>
    <name type="synonym">Candida antarctica</name>
    <dbReference type="NCBI Taxonomy" id="1151754"/>
    <lineage>
        <taxon>Eukaryota</taxon>
        <taxon>Fungi</taxon>
        <taxon>Dikarya</taxon>
        <taxon>Basidiomycota</taxon>
        <taxon>Ustilaginomycotina</taxon>
        <taxon>Ustilaginomycetes</taxon>
        <taxon>Ustilaginales</taxon>
        <taxon>Ustilaginaceae</taxon>
        <taxon>Moesziomyces</taxon>
    </lineage>
</organism>
<gene>
    <name evidence="2" type="ORF">PANT_9d00232</name>
</gene>
<reference evidence="3" key="1">
    <citation type="journal article" date="2013" name="Genome Announc.">
        <title>Genome sequence of the basidiomycetous yeast Pseudozyma antarctica T-34, a producer of the glycolipid biosurfactants mannosylerythritol lipids.</title>
        <authorList>
            <person name="Morita T."/>
            <person name="Koike H."/>
            <person name="Koyama Y."/>
            <person name="Hagiwara H."/>
            <person name="Ito E."/>
            <person name="Fukuoka T."/>
            <person name="Imura T."/>
            <person name="Machida M."/>
            <person name="Kitamoto D."/>
        </authorList>
    </citation>
    <scope>NUCLEOTIDE SEQUENCE [LARGE SCALE GENOMIC DNA]</scope>
    <source>
        <strain evidence="3">T-34</strain>
    </source>
</reference>
<evidence type="ECO:0008006" key="4">
    <source>
        <dbReference type="Google" id="ProtNLM"/>
    </source>
</evidence>
<protein>
    <recommendedName>
        <fullName evidence="4">F-box domain-containing protein</fullName>
    </recommendedName>
</protein>
<dbReference type="EMBL" id="DF196775">
    <property type="protein sequence ID" value="GAC73712.1"/>
    <property type="molecule type" value="Genomic_DNA"/>
</dbReference>